<evidence type="ECO:0000313" key="3">
    <source>
        <dbReference type="EMBL" id="QGF24753.1"/>
    </source>
</evidence>
<gene>
    <name evidence="3" type="ORF">Rai3103_15205</name>
</gene>
<accession>A0A5Q2FHV9</accession>
<evidence type="ECO:0008006" key="5">
    <source>
        <dbReference type="Google" id="ProtNLM"/>
    </source>
</evidence>
<feature type="transmembrane region" description="Helical" evidence="2">
    <location>
        <begin position="108"/>
        <end position="133"/>
    </location>
</feature>
<dbReference type="EMBL" id="CP045725">
    <property type="protein sequence ID" value="QGF24753.1"/>
    <property type="molecule type" value="Genomic_DNA"/>
</dbReference>
<evidence type="ECO:0000256" key="1">
    <source>
        <dbReference type="SAM" id="MobiDB-lite"/>
    </source>
</evidence>
<proteinExistence type="predicted"/>
<protein>
    <recommendedName>
        <fullName evidence="5">ABC-2 type transport system permease protein</fullName>
    </recommendedName>
</protein>
<keyword evidence="4" id="KW-1185">Reference proteome</keyword>
<sequence>MTPIVALTRIQLWGLLVGMGGRTRTRRRWSVAALVSIVSLATLGLSGVYSFGLATLLGRVGAADLVLVIMPALAAFGAISAGTFGVSRSVLGGRDDTLLLSLPLHPRTIALAKLAAVALQNALLLVLVTVPAGLAYAGQVAVPGWFWPVLLAGALVLALGVTGLSMALALLITLVAPGVVDARWSTWSSSSPRWRSRWPRSPPPSGSAPCWHPTRPRSAKPCARGPGDSWPCGMSPSTGRPVPRPCSWPSASSRSSPSRGWCR</sequence>
<reference evidence="3 4" key="1">
    <citation type="submission" date="2019-10" db="EMBL/GenBank/DDBJ databases">
        <title>Genomic analysis of Raineyella sp. CBA3103.</title>
        <authorList>
            <person name="Roh S.W."/>
        </authorList>
    </citation>
    <scope>NUCLEOTIDE SEQUENCE [LARGE SCALE GENOMIC DNA]</scope>
    <source>
        <strain evidence="3 4">CBA3103</strain>
    </source>
</reference>
<feature type="region of interest" description="Disordered" evidence="1">
    <location>
        <begin position="189"/>
        <end position="263"/>
    </location>
</feature>
<name>A0A5Q2FHV9_9ACTN</name>
<feature type="transmembrane region" description="Helical" evidence="2">
    <location>
        <begin position="65"/>
        <end position="87"/>
    </location>
</feature>
<keyword evidence="2" id="KW-0812">Transmembrane</keyword>
<organism evidence="3 4">
    <name type="scientific">Raineyella fluvialis</name>
    <dbReference type="NCBI Taxonomy" id="2662261"/>
    <lineage>
        <taxon>Bacteria</taxon>
        <taxon>Bacillati</taxon>
        <taxon>Actinomycetota</taxon>
        <taxon>Actinomycetes</taxon>
        <taxon>Propionibacteriales</taxon>
        <taxon>Propionibacteriaceae</taxon>
        <taxon>Raineyella</taxon>
    </lineage>
</organism>
<dbReference type="AlphaFoldDB" id="A0A5Q2FHV9"/>
<dbReference type="RefSeq" id="WP_153573282.1">
    <property type="nucleotide sequence ID" value="NZ_CP045725.1"/>
</dbReference>
<evidence type="ECO:0000256" key="2">
    <source>
        <dbReference type="SAM" id="Phobius"/>
    </source>
</evidence>
<evidence type="ECO:0000313" key="4">
    <source>
        <dbReference type="Proteomes" id="UP000386847"/>
    </source>
</evidence>
<keyword evidence="2" id="KW-0472">Membrane</keyword>
<feature type="transmembrane region" description="Helical" evidence="2">
    <location>
        <begin position="29"/>
        <end position="53"/>
    </location>
</feature>
<keyword evidence="2" id="KW-1133">Transmembrane helix</keyword>
<dbReference type="KEGG" id="rain:Rai3103_15205"/>
<dbReference type="Proteomes" id="UP000386847">
    <property type="component" value="Chromosome"/>
</dbReference>
<feature type="transmembrane region" description="Helical" evidence="2">
    <location>
        <begin position="145"/>
        <end position="175"/>
    </location>
</feature>
<feature type="compositionally biased region" description="Low complexity" evidence="1">
    <location>
        <begin position="245"/>
        <end position="263"/>
    </location>
</feature>